<dbReference type="SMART" id="SM00883">
    <property type="entry name" value="Cpn10"/>
    <property type="match status" value="1"/>
</dbReference>
<organism evidence="9 10">
    <name type="scientific">Anolis carolinensis</name>
    <name type="common">Green anole</name>
    <name type="synonym">American chameleon</name>
    <dbReference type="NCBI Taxonomy" id="28377"/>
    <lineage>
        <taxon>Eukaryota</taxon>
        <taxon>Metazoa</taxon>
        <taxon>Chordata</taxon>
        <taxon>Craniata</taxon>
        <taxon>Vertebrata</taxon>
        <taxon>Euteleostomi</taxon>
        <taxon>Lepidosauria</taxon>
        <taxon>Squamata</taxon>
        <taxon>Bifurcata</taxon>
        <taxon>Unidentata</taxon>
        <taxon>Episquamata</taxon>
        <taxon>Toxicofera</taxon>
        <taxon>Iguania</taxon>
        <taxon>Dactyloidae</taxon>
        <taxon>Anolis</taxon>
    </lineage>
</organism>
<dbReference type="GO" id="GO:0005759">
    <property type="term" value="C:mitochondrial matrix"/>
    <property type="evidence" value="ECO:0000318"/>
    <property type="project" value="GO_Central"/>
</dbReference>
<reference evidence="9" key="1">
    <citation type="submission" date="2009-12" db="EMBL/GenBank/DDBJ databases">
        <title>The Genome Sequence of Anolis carolinensis (Green Anole Lizard).</title>
        <authorList>
            <consortium name="The Genome Sequencing Platform"/>
            <person name="Di Palma F."/>
            <person name="Alfoldi J."/>
            <person name="Heiman D."/>
            <person name="Young S."/>
            <person name="Grabherr M."/>
            <person name="Johnson J."/>
            <person name="Lander E.S."/>
            <person name="Lindblad-Toh K."/>
        </authorList>
    </citation>
    <scope>NUCLEOTIDE SEQUENCE [LARGE SCALE GENOMIC DNA]</scope>
    <source>
        <strain evidence="9">JBL SC #1</strain>
    </source>
</reference>
<dbReference type="Pfam" id="PF00166">
    <property type="entry name" value="Cpn10"/>
    <property type="match status" value="1"/>
</dbReference>
<dbReference type="GO" id="GO:0005524">
    <property type="term" value="F:ATP binding"/>
    <property type="evidence" value="ECO:0007669"/>
    <property type="project" value="InterPro"/>
</dbReference>
<keyword evidence="10" id="KW-1185">Reference proteome</keyword>
<dbReference type="Ensembl" id="ENSACAT00000050593.1">
    <property type="protein sequence ID" value="ENSACAP00000033041.1"/>
    <property type="gene ID" value="ENSACAG00000009482.4"/>
</dbReference>
<sequence>MRSDTALSLFFSRAFHLYGLDGAREPSRGGKEPRSSSRGARAMAGQAFKKFLPLFDRVLVERCIAETVTKGGIMLPEKSQGKVLQATVVAVGAGSKGKEGETRPVSVKVGEKVLLPEYGGTKVVLDDKDYFIFRDGDILGKYVD</sequence>
<gene>
    <name evidence="9" type="primary">HSPE1</name>
</gene>
<dbReference type="GO" id="GO:0051082">
    <property type="term" value="F:unfolded protein binding"/>
    <property type="evidence" value="ECO:0000318"/>
    <property type="project" value="GO_Central"/>
</dbReference>
<evidence type="ECO:0000256" key="3">
    <source>
        <dbReference type="ARBA" id="ARBA00023186"/>
    </source>
</evidence>
<dbReference type="CDD" id="cd00320">
    <property type="entry name" value="cpn10"/>
    <property type="match status" value="1"/>
</dbReference>
<evidence type="ECO:0000256" key="1">
    <source>
        <dbReference type="ARBA" id="ARBA00006975"/>
    </source>
</evidence>
<proteinExistence type="inferred from homology"/>
<evidence type="ECO:0000256" key="5">
    <source>
        <dbReference type="ARBA" id="ARBA00031971"/>
    </source>
</evidence>
<dbReference type="PROSITE" id="PS00681">
    <property type="entry name" value="CHAPERONINS_CPN10"/>
    <property type="match status" value="1"/>
</dbReference>
<dbReference type="Gene3D" id="2.30.33.40">
    <property type="entry name" value="GroES chaperonin"/>
    <property type="match status" value="1"/>
</dbReference>
<dbReference type="InterPro" id="IPR011032">
    <property type="entry name" value="GroES-like_sf"/>
</dbReference>
<keyword evidence="3 8" id="KW-0143">Chaperone</keyword>
<dbReference type="Bgee" id="ENSACAG00000009482">
    <property type="expression patterns" value="Expressed in forelimb bud and 13 other cell types or tissues"/>
</dbReference>
<dbReference type="STRING" id="28377.ENSACAP00000009286"/>
<dbReference type="Proteomes" id="UP000001646">
    <property type="component" value="Unplaced"/>
</dbReference>
<reference evidence="9" key="2">
    <citation type="submission" date="2025-05" db="UniProtKB">
        <authorList>
            <consortium name="Ensembl"/>
        </authorList>
    </citation>
    <scope>IDENTIFICATION</scope>
</reference>
<evidence type="ECO:0000313" key="9">
    <source>
        <dbReference type="Ensembl" id="ENSACAP00000009286.3"/>
    </source>
</evidence>
<dbReference type="InterPro" id="IPR018369">
    <property type="entry name" value="Chaprnonin_Cpn10_CS"/>
</dbReference>
<evidence type="ECO:0000256" key="8">
    <source>
        <dbReference type="RuleBase" id="RU003479"/>
    </source>
</evidence>
<dbReference type="GeneTree" id="ENSGT00390000006350"/>
<dbReference type="Ensembl" id="ENSACAT00000009479.3">
    <property type="protein sequence ID" value="ENSACAP00000009286.3"/>
    <property type="gene ID" value="ENSACAG00000009482.4"/>
</dbReference>
<dbReference type="HOGENOM" id="CLU_132825_0_1_1"/>
<name>H9GS38_ANOCA</name>
<dbReference type="eggNOG" id="KOG1641">
    <property type="taxonomic scope" value="Eukaryota"/>
</dbReference>
<dbReference type="PANTHER" id="PTHR10772:SF0">
    <property type="entry name" value="10 KDA HEAT SHOCK PROTEIN, MITOCHONDRIAL"/>
    <property type="match status" value="1"/>
</dbReference>
<protein>
    <recommendedName>
        <fullName evidence="2">10 kDa heat shock protein, mitochondrial</fullName>
    </recommendedName>
    <alternativeName>
        <fullName evidence="4">10 kDa chaperonin</fullName>
    </alternativeName>
    <alternativeName>
        <fullName evidence="5">Chaperonin 10</fullName>
    </alternativeName>
</protein>
<comment type="subunit">
    <text evidence="7">Homoheptamer arranged in a ring structure. 2 heptameric Hsp10 rings interact with a Hsp60 tetradecamer in the structure of a back-to-back double heptameric ring to form the symmetrical football complex.</text>
</comment>
<dbReference type="PANTHER" id="PTHR10772">
    <property type="entry name" value="10 KDA HEAT SHOCK PROTEIN"/>
    <property type="match status" value="1"/>
</dbReference>
<dbReference type="InterPro" id="IPR020818">
    <property type="entry name" value="Chaperonin_GroES"/>
</dbReference>
<dbReference type="FunFam" id="2.30.33.40:FF:000002">
    <property type="entry name" value="10 kDa chaperonin, mitochondrial"/>
    <property type="match status" value="1"/>
</dbReference>
<dbReference type="AlphaFoldDB" id="H9GS38"/>
<comment type="similarity">
    <text evidence="1 8">Belongs to the GroES chaperonin family.</text>
</comment>
<evidence type="ECO:0000256" key="7">
    <source>
        <dbReference type="ARBA" id="ARBA00046576"/>
    </source>
</evidence>
<dbReference type="Ensembl" id="ENSACAT00000041951.1">
    <property type="protein sequence ID" value="ENSACAP00000034940.1"/>
    <property type="gene ID" value="ENSACAG00000009482.4"/>
</dbReference>
<comment type="function">
    <text evidence="6">Co-chaperonin implicated in mitochondrial protein import and macromolecular assembly. Together with Hsp60, facilitates the correct folding of imported proteins. May also prevent misfolding and promote the refolding and proper assembly of unfolded polypeptides generated under stress conditions in the mitochondrial matrix. The functional units of these chaperonins consist of heptameric rings of the large subunit Hsp60, which function as a back-to-back double ring. In a cyclic reaction, Hsp60 ring complexes bind one unfolded substrate protein per ring, followed by the binding of ATP and association with 2 heptameric rings of the co-chaperonin Hsp10. This leads to sequestration of the substrate protein in the inner cavity of Hsp60 where, for a certain period of time, it can fold undisturbed by other cell components. Synchronous hydrolysis of ATP in all Hsp60 subunits results in the dissociation of the chaperonin rings and the release of ADP and the folded substrate protein.</text>
</comment>
<dbReference type="OrthoDB" id="184876at2759"/>
<dbReference type="GO" id="GO:0044183">
    <property type="term" value="F:protein folding chaperone"/>
    <property type="evidence" value="ECO:0007669"/>
    <property type="project" value="InterPro"/>
</dbReference>
<dbReference type="InterPro" id="IPR037124">
    <property type="entry name" value="Chaperonin_GroES_sf"/>
</dbReference>
<dbReference type="HAMAP" id="MF_00580">
    <property type="entry name" value="CH10"/>
    <property type="match status" value="1"/>
</dbReference>
<dbReference type="GO" id="GO:0046872">
    <property type="term" value="F:metal ion binding"/>
    <property type="evidence" value="ECO:0000318"/>
    <property type="project" value="GO_Central"/>
</dbReference>
<dbReference type="PRINTS" id="PR00297">
    <property type="entry name" value="CHAPERONIN10"/>
</dbReference>
<evidence type="ECO:0000256" key="6">
    <source>
        <dbReference type="ARBA" id="ARBA00046093"/>
    </source>
</evidence>
<evidence type="ECO:0000256" key="4">
    <source>
        <dbReference type="ARBA" id="ARBA00029976"/>
    </source>
</evidence>
<accession>H9GS38</accession>
<dbReference type="GO" id="GO:0051087">
    <property type="term" value="F:protein-folding chaperone binding"/>
    <property type="evidence" value="ECO:0000318"/>
    <property type="project" value="GO_Central"/>
</dbReference>
<dbReference type="GO" id="GO:0005739">
    <property type="term" value="C:mitochondrion"/>
    <property type="evidence" value="ECO:0000318"/>
    <property type="project" value="GO_Central"/>
</dbReference>
<evidence type="ECO:0000256" key="2">
    <source>
        <dbReference type="ARBA" id="ARBA00018842"/>
    </source>
</evidence>
<dbReference type="SUPFAM" id="SSF50129">
    <property type="entry name" value="GroES-like"/>
    <property type="match status" value="1"/>
</dbReference>
<evidence type="ECO:0000313" key="10">
    <source>
        <dbReference type="Proteomes" id="UP000001646"/>
    </source>
</evidence>